<dbReference type="Proteomes" id="UP000234181">
    <property type="component" value="Unassembled WGS sequence"/>
</dbReference>
<keyword evidence="2" id="KW-1185">Reference proteome</keyword>
<reference evidence="1 2" key="1">
    <citation type="submission" date="2017-10" db="EMBL/GenBank/DDBJ databases">
        <authorList>
            <person name="Regsiter A."/>
            <person name="William W."/>
        </authorList>
    </citation>
    <scope>NUCLEOTIDE SEQUENCE [LARGE SCALE GENOMIC DNA]</scope>
    <source>
        <strain evidence="1 2">CFBP6984</strain>
    </source>
</reference>
<sequence>MRRRFALFLRWLGADSDTARVWRMIRRQDRAVASGSGRILPRCISARGAPASRWTASRRPAGGSFSATQRSCAARCGAACERLKAQLRAGLKDRPFAEPSDEQLAVQAENVQWADTRLQERI</sequence>
<accession>A0ABY1TZA5</accession>
<organism evidence="1 2">
    <name type="scientific">Xanthomonas campestris pv. phaseoli</name>
    <dbReference type="NCBI Taxonomy" id="317013"/>
    <lineage>
        <taxon>Bacteria</taxon>
        <taxon>Pseudomonadati</taxon>
        <taxon>Pseudomonadota</taxon>
        <taxon>Gammaproteobacteria</taxon>
        <taxon>Lysobacterales</taxon>
        <taxon>Lysobacteraceae</taxon>
        <taxon>Xanthomonas</taxon>
    </lineage>
</organism>
<evidence type="ECO:0008006" key="3">
    <source>
        <dbReference type="Google" id="ProtNLM"/>
    </source>
</evidence>
<evidence type="ECO:0000313" key="2">
    <source>
        <dbReference type="Proteomes" id="UP000234181"/>
    </source>
</evidence>
<gene>
    <name evidence="1" type="ORF">XAP6984_990054</name>
</gene>
<protein>
    <recommendedName>
        <fullName evidence="3">Transposase</fullName>
    </recommendedName>
</protein>
<name>A0ABY1TZA5_XANCH</name>
<comment type="caution">
    <text evidence="1">The sequence shown here is derived from an EMBL/GenBank/DDBJ whole genome shotgun (WGS) entry which is preliminary data.</text>
</comment>
<proteinExistence type="predicted"/>
<dbReference type="EMBL" id="OCYT01000160">
    <property type="protein sequence ID" value="SON90323.1"/>
    <property type="molecule type" value="Genomic_DNA"/>
</dbReference>
<evidence type="ECO:0000313" key="1">
    <source>
        <dbReference type="EMBL" id="SON90323.1"/>
    </source>
</evidence>